<dbReference type="Pfam" id="PF03412">
    <property type="entry name" value="Peptidase_C39"/>
    <property type="match status" value="1"/>
</dbReference>
<evidence type="ECO:0000256" key="6">
    <source>
        <dbReference type="ARBA" id="ARBA00022741"/>
    </source>
</evidence>
<dbReference type="GO" id="GO:0140359">
    <property type="term" value="F:ABC-type transporter activity"/>
    <property type="evidence" value="ECO:0007669"/>
    <property type="project" value="InterPro"/>
</dbReference>
<evidence type="ECO:0000256" key="8">
    <source>
        <dbReference type="ARBA" id="ARBA00022852"/>
    </source>
</evidence>
<sequence length="707" mass="79859">MPFNEKIDYGLHALVILAQYHNVAVNPEEVKHKFDLDGKGLDLVAWLLAAKSLELKAKRVKKSIERLPFIHLPALIWRDDGQHVILTKIDTQTNRYLIFDLEERNPKVLSAAEFHEIFQGDVILITSRASIMGQLAKFDFTWFIPAVIKYRKIFVETIIVSIFLQLFALITPLFFQVVMDKVLVHRGFSTLNVITVALSVVVIFEIVLNGLRTYIFSHSTSRIDVELGAKLFRHLLALPISYFENRRVGDTVARVRELDQIRNFLTGQALTSVLDLLFSFIFFAVMWYYSPKLTIVILLSLPCYIAWSIFISPILRRRLDEKFARNADNQSFLVESVSAIDTIKALAVTPQMTNIWDKQLASYVSADFRVTVLATIGQQGVQLIQKTVMIINLWLGAHLVISGDLSIGQLIAFNMLSGQVIAPVVRLAQLWQDFQQVGISITRLGDVLNSPTENYQGKLSLPEIKGDIAFKHIRFRYKPDAPIILDDVNLSVKQGEVIGIVGRSGSGKSTLTKLLQRFYIPENGQVLIDGHDLALADPNWLRRQIGVVLQDNVLLNRSIRDNIALTDPSMSMERVIYAAKLAGAHDFISELREGYNTIVGEQGAGLSGGQRQRIAIARALVNNPRILIFDEATSALDYESEHIIMQNMQKICHGRTVIIIAHRLSTVKNADRIIVMEKGHIVEQGKHNQLLENENGLYYYLNQLQSN</sequence>
<dbReference type="CDD" id="cd03252">
    <property type="entry name" value="ABCC_Hemolysin"/>
    <property type="match status" value="1"/>
</dbReference>
<dbReference type="EMBL" id="KF848665">
    <property type="protein sequence ID" value="AIT40266.1"/>
    <property type="molecule type" value="Genomic_DNA"/>
</dbReference>
<dbReference type="Gene3D" id="3.40.50.300">
    <property type="entry name" value="P-loop containing nucleotide triphosphate hydrolases"/>
    <property type="match status" value="1"/>
</dbReference>
<dbReference type="FunFam" id="3.40.50.300:FF:000299">
    <property type="entry name" value="ABC transporter ATP-binding protein/permease"/>
    <property type="match status" value="1"/>
</dbReference>
<dbReference type="PROSITE" id="PS50990">
    <property type="entry name" value="PEPTIDASE_C39"/>
    <property type="match status" value="1"/>
</dbReference>
<dbReference type="SUPFAM" id="SSF90123">
    <property type="entry name" value="ABC transporter transmembrane region"/>
    <property type="match status" value="1"/>
</dbReference>
<dbReference type="InterPro" id="IPR017871">
    <property type="entry name" value="ABC_transporter-like_CS"/>
</dbReference>
<evidence type="ECO:0000256" key="1">
    <source>
        <dbReference type="ARBA" id="ARBA00004651"/>
    </source>
</evidence>
<dbReference type="PROSITE" id="PS50893">
    <property type="entry name" value="ABC_TRANSPORTER_2"/>
    <property type="match status" value="1"/>
</dbReference>
<evidence type="ECO:0000256" key="10">
    <source>
        <dbReference type="ARBA" id="ARBA00023136"/>
    </source>
</evidence>
<comment type="similarity">
    <text evidence="2">Belongs to the ABC transporter superfamily. Protein-1 exporter (TC 3.A.1.109) family.</text>
</comment>
<dbReference type="GO" id="GO:0030253">
    <property type="term" value="P:protein secretion by the type I secretion system"/>
    <property type="evidence" value="ECO:0007669"/>
    <property type="project" value="InterPro"/>
</dbReference>
<dbReference type="InterPro" id="IPR039395">
    <property type="entry name" value="Peptidase_C39-like_A"/>
</dbReference>
<evidence type="ECO:0000256" key="4">
    <source>
        <dbReference type="ARBA" id="ARBA00022475"/>
    </source>
</evidence>
<dbReference type="Pfam" id="PF00005">
    <property type="entry name" value="ABC_tran"/>
    <property type="match status" value="1"/>
</dbReference>
<dbReference type="CDD" id="cd18588">
    <property type="entry name" value="ABC_6TM_CyaB_HlyB_like"/>
    <property type="match status" value="1"/>
</dbReference>
<dbReference type="GO" id="GO:0005524">
    <property type="term" value="F:ATP binding"/>
    <property type="evidence" value="ECO:0007669"/>
    <property type="project" value="UniProtKB-KW"/>
</dbReference>
<dbReference type="PROSITE" id="PS00211">
    <property type="entry name" value="ABC_TRANSPORTER_1"/>
    <property type="match status" value="1"/>
</dbReference>
<keyword evidence="5" id="KW-0812">Transmembrane</keyword>
<dbReference type="Pfam" id="PF00664">
    <property type="entry name" value="ABC_membrane"/>
    <property type="match status" value="1"/>
</dbReference>
<dbReference type="GO" id="GO:0005886">
    <property type="term" value="C:plasma membrane"/>
    <property type="evidence" value="ECO:0007669"/>
    <property type="project" value="UniProtKB-SubCell"/>
</dbReference>
<dbReference type="GO" id="GO:0030256">
    <property type="term" value="C:type I protein secretion system complex"/>
    <property type="evidence" value="ECO:0007669"/>
    <property type="project" value="InterPro"/>
</dbReference>
<dbReference type="GO" id="GO:0016887">
    <property type="term" value="F:ATP hydrolysis activity"/>
    <property type="evidence" value="ECO:0007669"/>
    <property type="project" value="InterPro"/>
</dbReference>
<evidence type="ECO:0000256" key="5">
    <source>
        <dbReference type="ARBA" id="ARBA00022692"/>
    </source>
</evidence>
<dbReference type="GO" id="GO:0006508">
    <property type="term" value="P:proteolysis"/>
    <property type="evidence" value="ECO:0007669"/>
    <property type="project" value="InterPro"/>
</dbReference>
<dbReference type="GO" id="GO:0034040">
    <property type="term" value="F:ATPase-coupled lipid transmembrane transporter activity"/>
    <property type="evidence" value="ECO:0007669"/>
    <property type="project" value="TreeGrafter"/>
</dbReference>
<keyword evidence="8" id="KW-0204">Cytolysis</keyword>
<dbReference type="NCBIfam" id="TIGR01846">
    <property type="entry name" value="type_I_sec_HlyB"/>
    <property type="match status" value="1"/>
</dbReference>
<dbReference type="InterPro" id="IPR003439">
    <property type="entry name" value="ABC_transporter-like_ATP-bd"/>
</dbReference>
<evidence type="ECO:0000256" key="3">
    <source>
        <dbReference type="ARBA" id="ARBA00022448"/>
    </source>
</evidence>
<keyword evidence="6" id="KW-0547">Nucleotide-binding</keyword>
<dbReference type="AlphaFoldDB" id="A0A0A0QTS9"/>
<dbReference type="Gene3D" id="1.20.1560.10">
    <property type="entry name" value="ABC transporter type 1, transmembrane domain"/>
    <property type="match status" value="1"/>
</dbReference>
<dbReference type="InterPro" id="IPR027417">
    <property type="entry name" value="P-loop_NTPase"/>
</dbReference>
<name>A0A0A0QTS9_ACTPL</name>
<reference evidence="11" key="1">
    <citation type="submission" date="2013-11" db="EMBL/GenBank/DDBJ databases">
        <title>Two variants of Actinobacillus pleuropneumoniae with a novel Apx toxin gene profile.</title>
        <authorList>
            <person name="Xie F."/>
            <person name="Wang C."/>
            <person name="Li G."/>
            <person name="Zhang Y."/>
        </authorList>
    </citation>
    <scope>NUCLEOTIDE SEQUENCE</scope>
    <source>
        <strain evidence="11">TJ12</strain>
    </source>
</reference>
<dbReference type="InterPro" id="IPR003593">
    <property type="entry name" value="AAA+_ATPase"/>
</dbReference>
<dbReference type="PROSITE" id="PS50929">
    <property type="entry name" value="ABC_TM1F"/>
    <property type="match status" value="1"/>
</dbReference>
<organism evidence="11">
    <name type="scientific">Actinobacillus pleuropneumoniae</name>
    <name type="common">Haemophilus pleuropneumoniae</name>
    <dbReference type="NCBI Taxonomy" id="715"/>
    <lineage>
        <taxon>Bacteria</taxon>
        <taxon>Pseudomonadati</taxon>
        <taxon>Pseudomonadota</taxon>
        <taxon>Gammaproteobacteria</taxon>
        <taxon>Pasteurellales</taxon>
        <taxon>Pasteurellaceae</taxon>
        <taxon>Actinobacillus</taxon>
    </lineage>
</organism>
<dbReference type="Gene3D" id="3.90.70.10">
    <property type="entry name" value="Cysteine proteinases"/>
    <property type="match status" value="1"/>
</dbReference>
<evidence type="ECO:0000256" key="7">
    <source>
        <dbReference type="ARBA" id="ARBA00022840"/>
    </source>
</evidence>
<keyword evidence="7 11" id="KW-0067">ATP-binding</keyword>
<keyword evidence="4" id="KW-1003">Cell membrane</keyword>
<dbReference type="GO" id="GO:0031640">
    <property type="term" value="P:killing of cells of another organism"/>
    <property type="evidence" value="ECO:0007669"/>
    <property type="project" value="UniProtKB-KW"/>
</dbReference>
<accession>A0A0A0QTS9</accession>
<dbReference type="InterPro" id="IPR011527">
    <property type="entry name" value="ABC1_TM_dom"/>
</dbReference>
<dbReference type="GO" id="GO:0008233">
    <property type="term" value="F:peptidase activity"/>
    <property type="evidence" value="ECO:0007669"/>
    <property type="project" value="InterPro"/>
</dbReference>
<dbReference type="PANTHER" id="PTHR24221:SF647">
    <property type="entry name" value="BLL6336 PROTEIN"/>
    <property type="match status" value="1"/>
</dbReference>
<proteinExistence type="inferred from homology"/>
<comment type="subcellular location">
    <subcellularLocation>
        <location evidence="1">Cell membrane</location>
        <topology evidence="1">Multi-pass membrane protein</topology>
    </subcellularLocation>
</comment>
<protein>
    <submittedName>
        <fullName evidence="11">RTX-III toxin translocation ATP-binding protein</fullName>
    </submittedName>
</protein>
<evidence type="ECO:0000313" key="11">
    <source>
        <dbReference type="EMBL" id="AIT40266.1"/>
    </source>
</evidence>
<dbReference type="SUPFAM" id="SSF52540">
    <property type="entry name" value="P-loop containing nucleoside triphosphate hydrolases"/>
    <property type="match status" value="1"/>
</dbReference>
<dbReference type="InterPro" id="IPR005074">
    <property type="entry name" value="Peptidase_C39"/>
</dbReference>
<dbReference type="CDD" id="cd02417">
    <property type="entry name" value="Peptidase_C39_likeA"/>
    <property type="match status" value="1"/>
</dbReference>
<dbReference type="FunFam" id="1.20.1560.10:FF:000056">
    <property type="entry name" value="Alpha-hemolysin translocation ATP-binding protein HlyB"/>
    <property type="match status" value="1"/>
</dbReference>
<dbReference type="InterPro" id="IPR010132">
    <property type="entry name" value="ATPase_T1SS_HlyB"/>
</dbReference>
<keyword evidence="10" id="KW-0472">Membrane</keyword>
<dbReference type="InterPro" id="IPR036640">
    <property type="entry name" value="ABC1_TM_sf"/>
</dbReference>
<dbReference type="PANTHER" id="PTHR24221">
    <property type="entry name" value="ATP-BINDING CASSETTE SUB-FAMILY B"/>
    <property type="match status" value="1"/>
</dbReference>
<dbReference type="SMART" id="SM00382">
    <property type="entry name" value="AAA"/>
    <property type="match status" value="1"/>
</dbReference>
<evidence type="ECO:0000256" key="2">
    <source>
        <dbReference type="ARBA" id="ARBA00006025"/>
    </source>
</evidence>
<evidence type="ECO:0000256" key="9">
    <source>
        <dbReference type="ARBA" id="ARBA00022989"/>
    </source>
</evidence>
<gene>
    <name evidence="11" type="primary">apxIIIB</name>
</gene>
<keyword evidence="3" id="KW-0813">Transport</keyword>
<dbReference type="InterPro" id="IPR039421">
    <property type="entry name" value="Type_1_exporter"/>
</dbReference>
<keyword evidence="9" id="KW-1133">Transmembrane helix</keyword>